<feature type="transmembrane region" description="Helical" evidence="1">
    <location>
        <begin position="297"/>
        <end position="318"/>
    </location>
</feature>
<dbReference type="AlphaFoldDB" id="A0A175AAP1"/>
<feature type="transmembrane region" description="Helical" evidence="1">
    <location>
        <begin position="249"/>
        <end position="277"/>
    </location>
</feature>
<reference evidence="2 3" key="1">
    <citation type="submission" date="2015-09" db="EMBL/GenBank/DDBJ databases">
        <authorList>
            <consortium name="Pathogen Informatics"/>
        </authorList>
    </citation>
    <scope>NUCLEOTIDE SEQUENCE [LARGE SCALE GENOMIC DNA]</scope>
    <source>
        <strain evidence="2 3">2789STDY5834889</strain>
    </source>
</reference>
<evidence type="ECO:0000313" key="2">
    <source>
        <dbReference type="EMBL" id="CUQ93206.1"/>
    </source>
</evidence>
<feature type="transmembrane region" description="Helical" evidence="1">
    <location>
        <begin position="222"/>
        <end position="243"/>
    </location>
</feature>
<dbReference type="EMBL" id="CZBX01000021">
    <property type="protein sequence ID" value="CUQ93206.1"/>
    <property type="molecule type" value="Genomic_DNA"/>
</dbReference>
<keyword evidence="1" id="KW-1133">Transmembrane helix</keyword>
<proteinExistence type="predicted"/>
<organism evidence="2 3">
    <name type="scientific">[Ruminococcus] torques</name>
    <dbReference type="NCBI Taxonomy" id="33039"/>
    <lineage>
        <taxon>Bacteria</taxon>
        <taxon>Bacillati</taxon>
        <taxon>Bacillota</taxon>
        <taxon>Clostridia</taxon>
        <taxon>Lachnospirales</taxon>
        <taxon>Lachnospiraceae</taxon>
        <taxon>Mediterraneibacter</taxon>
    </lineage>
</organism>
<protein>
    <submittedName>
        <fullName evidence="2">Uncharacterized protein conserved in bacteria</fullName>
    </submittedName>
</protein>
<name>A0A175AAP1_9FIRM</name>
<keyword evidence="1" id="KW-0812">Transmembrane</keyword>
<sequence>MVAPSHFVIFFKGIVYIMKNFLKIFIFLEIILLAYIFNTSIYNIYEKNNIATEKLEGYVLEETSPEILDKFYTIFTEKYSQNKLELINNTLTSTDKSVYDLYCYPLNEFTQKQPISSSILFQYHELQKEDFLDSVGVFYTDLPVNAIKEIASQLSVTINTFENDAIPYSMVLELNLLNFVILFIVLQIIYCIYTSYSLKKIGIKKSMGFSTIHILKEQITSIIKYFSVTCFVLLVLLNLYYALTNRYDFSYLVTIVLFFMGVLTINVLCVLITSILIKFVSLEAMIKNKTLNSGTNIVVQTIKIIFSVIIAITIISLLKQGNSFRQSQQAVLDYKYLDGYYTANGFNSLEYDYALANTDILENYSKQTLEMYNHNHSLLCDFRINDGLQISRPYYEQQLVIANRNYLSEFSNIQFSGKPLGENIFSEPTVLVPHKYKNDENSISEYIKQEYFRLMNYNQFYGIPGEEKTIDNFNIVYIDDDSTIKVNAENGFSDMVNPIIIVDTGNFAGLYYLDSLNTRCLFFQMKSREDFSSLLSEYDLEQLVTAGTLLTPYLMQLENVTFVLKTLTTFTIVFIVSLLFVLYISNYVDIFVNRKRYAAKEILGFSHFRILKNRYIFLGIELIISGVLTVINYYFACLFAIILIDYIFCELLYKVYISNALYEIEKGA</sequence>
<dbReference type="Proteomes" id="UP000078383">
    <property type="component" value="Unassembled WGS sequence"/>
</dbReference>
<keyword evidence="1" id="KW-0472">Membrane</keyword>
<feature type="transmembrane region" description="Helical" evidence="1">
    <location>
        <begin position="615"/>
        <end position="648"/>
    </location>
</feature>
<gene>
    <name evidence="2" type="ORF">ERS852502_02826</name>
</gene>
<evidence type="ECO:0000313" key="3">
    <source>
        <dbReference type="Proteomes" id="UP000078383"/>
    </source>
</evidence>
<feature type="transmembrane region" description="Helical" evidence="1">
    <location>
        <begin position="21"/>
        <end position="45"/>
    </location>
</feature>
<feature type="transmembrane region" description="Helical" evidence="1">
    <location>
        <begin position="176"/>
        <end position="196"/>
    </location>
</feature>
<evidence type="ECO:0000256" key="1">
    <source>
        <dbReference type="SAM" id="Phobius"/>
    </source>
</evidence>
<feature type="transmembrane region" description="Helical" evidence="1">
    <location>
        <begin position="562"/>
        <end position="585"/>
    </location>
</feature>
<accession>A0A175AAP1</accession>